<dbReference type="GO" id="GO:0003700">
    <property type="term" value="F:DNA-binding transcription factor activity"/>
    <property type="evidence" value="ECO:0007669"/>
    <property type="project" value="InterPro"/>
</dbReference>
<dbReference type="PRINTS" id="PR00032">
    <property type="entry name" value="HTHARAC"/>
</dbReference>
<dbReference type="Proteomes" id="UP000234341">
    <property type="component" value="Unassembled WGS sequence"/>
</dbReference>
<evidence type="ECO:0000256" key="1">
    <source>
        <dbReference type="ARBA" id="ARBA00023015"/>
    </source>
</evidence>
<organism evidence="5 6">
    <name type="scientific">Cupriavidus pauculus</name>
    <dbReference type="NCBI Taxonomy" id="82633"/>
    <lineage>
        <taxon>Bacteria</taxon>
        <taxon>Pseudomonadati</taxon>
        <taxon>Pseudomonadota</taxon>
        <taxon>Betaproteobacteria</taxon>
        <taxon>Burkholderiales</taxon>
        <taxon>Burkholderiaceae</taxon>
        <taxon>Cupriavidus</taxon>
    </lineage>
</organism>
<dbReference type="InterPro" id="IPR018062">
    <property type="entry name" value="HTH_AraC-typ_CS"/>
</dbReference>
<keyword evidence="1" id="KW-0805">Transcription regulation</keyword>
<dbReference type="Pfam" id="PF12833">
    <property type="entry name" value="HTH_18"/>
    <property type="match status" value="1"/>
</dbReference>
<dbReference type="SMART" id="SM00342">
    <property type="entry name" value="HTH_ARAC"/>
    <property type="match status" value="1"/>
</dbReference>
<dbReference type="EMBL" id="PJRP01000004">
    <property type="protein sequence ID" value="PLQ00273.1"/>
    <property type="molecule type" value="Genomic_DNA"/>
</dbReference>
<evidence type="ECO:0000256" key="3">
    <source>
        <dbReference type="ARBA" id="ARBA00023163"/>
    </source>
</evidence>
<evidence type="ECO:0000256" key="2">
    <source>
        <dbReference type="ARBA" id="ARBA00023125"/>
    </source>
</evidence>
<keyword evidence="3" id="KW-0804">Transcription</keyword>
<reference evidence="5 6" key="1">
    <citation type="submission" date="2017-12" db="EMBL/GenBank/DDBJ databases">
        <title>Genome sequence of the active heterotrophic nitrifier-denitrifier, Cupriavidus pauculus UM1.</title>
        <authorList>
            <person name="Putonti C."/>
            <person name="Castignetti D."/>
        </authorList>
    </citation>
    <scope>NUCLEOTIDE SEQUENCE [LARGE SCALE GENOMIC DNA]</scope>
    <source>
        <strain evidence="5 6">UM1</strain>
    </source>
</reference>
<accession>A0A2N5CDE2</accession>
<evidence type="ECO:0000259" key="4">
    <source>
        <dbReference type="PROSITE" id="PS01124"/>
    </source>
</evidence>
<proteinExistence type="predicted"/>
<comment type="caution">
    <text evidence="5">The sequence shown here is derived from an EMBL/GenBank/DDBJ whole genome shotgun (WGS) entry which is preliminary data.</text>
</comment>
<dbReference type="PANTHER" id="PTHR46796">
    <property type="entry name" value="HTH-TYPE TRANSCRIPTIONAL ACTIVATOR RHAS-RELATED"/>
    <property type="match status" value="1"/>
</dbReference>
<dbReference type="GO" id="GO:0043565">
    <property type="term" value="F:sequence-specific DNA binding"/>
    <property type="evidence" value="ECO:0007669"/>
    <property type="project" value="InterPro"/>
</dbReference>
<dbReference type="AlphaFoldDB" id="A0A2N5CDE2"/>
<dbReference type="InterPro" id="IPR018060">
    <property type="entry name" value="HTH_AraC"/>
</dbReference>
<evidence type="ECO:0000313" key="5">
    <source>
        <dbReference type="EMBL" id="PLQ00273.1"/>
    </source>
</evidence>
<name>A0A2N5CDE2_9BURK</name>
<dbReference type="SUPFAM" id="SSF46689">
    <property type="entry name" value="Homeodomain-like"/>
    <property type="match status" value="2"/>
</dbReference>
<dbReference type="PANTHER" id="PTHR46796:SF14">
    <property type="entry name" value="TRANSCRIPTIONAL REGULATORY PROTEIN"/>
    <property type="match status" value="1"/>
</dbReference>
<dbReference type="InterPro" id="IPR020449">
    <property type="entry name" value="Tscrpt_reg_AraC-type_HTH"/>
</dbReference>
<dbReference type="InterPro" id="IPR050204">
    <property type="entry name" value="AraC_XylS_family_regulators"/>
</dbReference>
<keyword evidence="2" id="KW-0238">DNA-binding</keyword>
<dbReference type="Gene3D" id="1.10.10.60">
    <property type="entry name" value="Homeodomain-like"/>
    <property type="match status" value="2"/>
</dbReference>
<dbReference type="InterPro" id="IPR009057">
    <property type="entry name" value="Homeodomain-like_sf"/>
</dbReference>
<protein>
    <submittedName>
        <fullName evidence="5">AraC family transcriptional regulator</fullName>
    </submittedName>
</protein>
<sequence>MHADVRQTITSRALNYSPIGISRVRSDRRNNGLTDPYDRHPAYLVVLQLRPFGEQNLWVSGRPAPHAPYGAGYLAVYDLERAWQSDLIGQYDCMQYYISQTALDETATDLGVKPIARLHCPPHLTVADPVVHHMSQALLPALENPERASTLFVDHMALALRAHLVQAYGGVQLPARRIHTRLAPWQEMRAKELIVENLDGEISLEMLAEACRLSRAHFAKAFRATVGMPPHRWMVLQRIERAKQYLLRSDLTLGQIAQVCGFSDQSHFTRAFAQTVGASPGRWKKVHQE</sequence>
<gene>
    <name evidence="5" type="ORF">CYJ10_11475</name>
</gene>
<evidence type="ECO:0000313" key="6">
    <source>
        <dbReference type="Proteomes" id="UP000234341"/>
    </source>
</evidence>
<dbReference type="PROSITE" id="PS00041">
    <property type="entry name" value="HTH_ARAC_FAMILY_1"/>
    <property type="match status" value="1"/>
</dbReference>
<feature type="domain" description="HTH araC/xylS-type" evidence="4">
    <location>
        <begin position="188"/>
        <end position="286"/>
    </location>
</feature>
<dbReference type="PROSITE" id="PS01124">
    <property type="entry name" value="HTH_ARAC_FAMILY_2"/>
    <property type="match status" value="1"/>
</dbReference>